<dbReference type="Pfam" id="PF13432">
    <property type="entry name" value="TPR_16"/>
    <property type="match status" value="1"/>
</dbReference>
<dbReference type="PANTHER" id="PTHR44858">
    <property type="entry name" value="TETRATRICOPEPTIDE REPEAT PROTEIN 6"/>
    <property type="match status" value="1"/>
</dbReference>
<keyword evidence="2 3" id="KW-0802">TPR repeat</keyword>
<gene>
    <name evidence="4" type="ORF">I4Q42_14950</name>
</gene>
<organism evidence="4 5">
    <name type="scientific">Caulobacter hibisci</name>
    <dbReference type="NCBI Taxonomy" id="2035993"/>
    <lineage>
        <taxon>Bacteria</taxon>
        <taxon>Pseudomonadati</taxon>
        <taxon>Pseudomonadota</taxon>
        <taxon>Alphaproteobacteria</taxon>
        <taxon>Caulobacterales</taxon>
        <taxon>Caulobacteraceae</taxon>
        <taxon>Caulobacter</taxon>
    </lineage>
</organism>
<dbReference type="SUPFAM" id="SSF48452">
    <property type="entry name" value="TPR-like"/>
    <property type="match status" value="1"/>
</dbReference>
<name>A0ABS0SZB3_9CAUL</name>
<evidence type="ECO:0000256" key="2">
    <source>
        <dbReference type="ARBA" id="ARBA00022803"/>
    </source>
</evidence>
<dbReference type="InterPro" id="IPR019734">
    <property type="entry name" value="TPR_rpt"/>
</dbReference>
<dbReference type="Proteomes" id="UP000639859">
    <property type="component" value="Unassembled WGS sequence"/>
</dbReference>
<dbReference type="SMART" id="SM00028">
    <property type="entry name" value="TPR"/>
    <property type="match status" value="4"/>
</dbReference>
<reference evidence="4 5" key="1">
    <citation type="submission" date="2020-11" db="EMBL/GenBank/DDBJ databases">
        <title>genome sequence of strain KACC 18849.</title>
        <authorList>
            <person name="Gao J."/>
            <person name="Zhang X."/>
        </authorList>
    </citation>
    <scope>NUCLEOTIDE SEQUENCE [LARGE SCALE GENOMIC DNA]</scope>
    <source>
        <strain evidence="4 5">KACC 18849</strain>
    </source>
</reference>
<evidence type="ECO:0000256" key="3">
    <source>
        <dbReference type="PROSITE-ProRule" id="PRU00339"/>
    </source>
</evidence>
<proteinExistence type="predicted"/>
<keyword evidence="5" id="KW-1185">Reference proteome</keyword>
<evidence type="ECO:0000313" key="5">
    <source>
        <dbReference type="Proteomes" id="UP000639859"/>
    </source>
</evidence>
<comment type="caution">
    <text evidence="4">The sequence shown here is derived from an EMBL/GenBank/DDBJ whole genome shotgun (WGS) entry which is preliminary data.</text>
</comment>
<dbReference type="SUPFAM" id="SSF53756">
    <property type="entry name" value="UDP-Glycosyltransferase/glycogen phosphorylase"/>
    <property type="match status" value="1"/>
</dbReference>
<evidence type="ECO:0000313" key="4">
    <source>
        <dbReference type="EMBL" id="MBI1684970.1"/>
    </source>
</evidence>
<dbReference type="PANTHER" id="PTHR44858:SF1">
    <property type="entry name" value="UDP-N-ACETYLGLUCOSAMINE--PEPTIDE N-ACETYLGLUCOSAMINYLTRANSFERASE SPINDLY-RELATED"/>
    <property type="match status" value="1"/>
</dbReference>
<dbReference type="Pfam" id="PF13181">
    <property type="entry name" value="TPR_8"/>
    <property type="match status" value="1"/>
</dbReference>
<dbReference type="InterPro" id="IPR011990">
    <property type="entry name" value="TPR-like_helical_dom_sf"/>
</dbReference>
<feature type="repeat" description="TPR" evidence="3">
    <location>
        <begin position="91"/>
        <end position="124"/>
    </location>
</feature>
<dbReference type="InterPro" id="IPR050498">
    <property type="entry name" value="Ycf3"/>
</dbReference>
<accession>A0ABS0SZB3</accession>
<sequence>MAALAAPVSPSVLALGQDAAPVAAHMGFRAGPVGDSASKEALARLTRQTQTLGNSAQARLLEQAIGAVRKHDYERAAKLALKALSTDDKLGVAWHVLGVSREKLGDFSGSMQCYEAALRLLPSEDAVAGDLGRLAYRMDMPEIAAKLFRIHVKAQPHDVAGVNNLACALRDLNANSEAIDILRPAIQEHPQQPILWNTLGTVMCSLGDGATAVTFFDEALRLNPDFGKGYHNRAYARLDLGDAEGALDDCDKGIACSDSREDIATMQFARSTILLALGRVEEGWSAYEARLSPDLGDAPRFVIEAQPWRIGEPLDGKRLLVVAEQGLGDEVMFANLLPDLKERLGADGSMGLVVERRLKTLFERSFPGVEVSQHRTVAYEGRTYRSAPNVAEVSRYDAWTPIASLLPVLRPTAQAFPERERFLEPDPERVAHWRKVLEDAPAGLKVGLLWKSLKLDGERARQFSPFQLWEPVLKTPGVSFINIQYGDCAEEIAYARDMLGVEVWQPPGIDLKEDLDEVAALTCALDLTIGFSNATINLAGACGAPIWMITAAKAWTRLGTDHYPWYPQAKTFVAKNFAEWPEIMARIATALADRAKA</sequence>
<dbReference type="PROSITE" id="PS50005">
    <property type="entry name" value="TPR"/>
    <property type="match status" value="2"/>
</dbReference>
<dbReference type="EMBL" id="JADWOX010000010">
    <property type="protein sequence ID" value="MBI1684970.1"/>
    <property type="molecule type" value="Genomic_DNA"/>
</dbReference>
<dbReference type="Gene3D" id="1.25.40.10">
    <property type="entry name" value="Tetratricopeptide repeat domain"/>
    <property type="match status" value="1"/>
</dbReference>
<evidence type="ECO:0000256" key="1">
    <source>
        <dbReference type="ARBA" id="ARBA00022737"/>
    </source>
</evidence>
<protein>
    <submittedName>
        <fullName evidence="4">Tetratricopeptide repeat protein</fullName>
    </submittedName>
</protein>
<feature type="repeat" description="TPR" evidence="3">
    <location>
        <begin position="193"/>
        <end position="226"/>
    </location>
</feature>
<keyword evidence="1" id="KW-0677">Repeat</keyword>